<comment type="caution">
    <text evidence="1">The sequence shown here is derived from an EMBL/GenBank/DDBJ whole genome shotgun (WGS) entry which is preliminary data.</text>
</comment>
<name>A0ABR8HN77_NOSPU</name>
<dbReference type="Proteomes" id="UP000606396">
    <property type="component" value="Unassembled WGS sequence"/>
</dbReference>
<accession>A0ABR8HN77</accession>
<reference evidence="1 2" key="1">
    <citation type="journal article" date="2020" name="ISME J.">
        <title>Comparative genomics reveals insights into cyanobacterial evolution and habitat adaptation.</title>
        <authorList>
            <person name="Chen M.Y."/>
            <person name="Teng W.K."/>
            <person name="Zhao L."/>
            <person name="Hu C.X."/>
            <person name="Zhou Y.K."/>
            <person name="Han B.P."/>
            <person name="Song L.R."/>
            <person name="Shu W.S."/>
        </authorList>
    </citation>
    <scope>NUCLEOTIDE SEQUENCE [LARGE SCALE GENOMIC DNA]</scope>
    <source>
        <strain evidence="1 2">FACHB-252</strain>
    </source>
</reference>
<evidence type="ECO:0008006" key="3">
    <source>
        <dbReference type="Google" id="ProtNLM"/>
    </source>
</evidence>
<proteinExistence type="predicted"/>
<dbReference type="EMBL" id="JACJTC010000063">
    <property type="protein sequence ID" value="MBD2616558.1"/>
    <property type="molecule type" value="Genomic_DNA"/>
</dbReference>
<protein>
    <recommendedName>
        <fullName evidence="3">Tetratricopeptide repeat protein</fullName>
    </recommendedName>
</protein>
<keyword evidence="2" id="KW-1185">Reference proteome</keyword>
<evidence type="ECO:0000313" key="2">
    <source>
        <dbReference type="Proteomes" id="UP000606396"/>
    </source>
</evidence>
<dbReference type="GeneID" id="57098530"/>
<dbReference type="RefSeq" id="WP_099071487.1">
    <property type="nucleotide sequence ID" value="NZ_JACJTC010000063.1"/>
</dbReference>
<organism evidence="1 2">
    <name type="scientific">Nostoc punctiforme FACHB-252</name>
    <dbReference type="NCBI Taxonomy" id="1357509"/>
    <lineage>
        <taxon>Bacteria</taxon>
        <taxon>Bacillati</taxon>
        <taxon>Cyanobacteriota</taxon>
        <taxon>Cyanophyceae</taxon>
        <taxon>Nostocales</taxon>
        <taxon>Nostocaceae</taxon>
        <taxon>Nostoc</taxon>
    </lineage>
</organism>
<evidence type="ECO:0000313" key="1">
    <source>
        <dbReference type="EMBL" id="MBD2616558.1"/>
    </source>
</evidence>
<sequence>MILFLGWSNAWGQAKPEVKRRCNVIGRVTSVGDLRWRVNNLLCSGDRITPMKGRTVNTLCYLNGEFLDFKQSRIFDAKDKCSLPRNRVRLCTGLNPSGCDSIKGPTNVPMLISPYGSSMLSTRPIISWYAVSRATSYTVIVSGYEFYWETTVDKTVTTLPYPKQQNQLQFGNTYKFTVLANVGDTPISSSETLVVSVLPQEEQNAILQKVKQVNELALSPDEAAISDLDAIYMSRYLLNETIETLKARVRAGSQNPTIYRLLADRYLEAWLPREALREYRKAAQLAKSTNNLDELARIQEGLKIVENYNQPPTSTNPAQK</sequence>
<gene>
    <name evidence="1" type="ORF">H6G94_35985</name>
</gene>